<comment type="caution">
    <text evidence="2">The sequence shown here is derived from an EMBL/GenBank/DDBJ whole genome shotgun (WGS) entry which is preliminary data.</text>
</comment>
<feature type="signal peptide" evidence="1">
    <location>
        <begin position="1"/>
        <end position="17"/>
    </location>
</feature>
<sequence>MIDKIVIVLVCLSYARAEYYSSHSSVPSVGLYGSINNGPGTRRAYPTTPAPIYEDNMDNIQSTYGSQMPLIEVINTPFTSRRSDSTVNIDHHSNRYSSHAIQNQVLFQPAYNPPPVIPGSLSAPVTYTAYTHSTPLVNAYSGPVVATTYGQPSYASHIPIASQAVKTTITYSEAPAVSHVTFASHGPRFTW</sequence>
<feature type="chain" id="PRO_5035822945" evidence="1">
    <location>
        <begin position="18"/>
        <end position="191"/>
    </location>
</feature>
<dbReference type="Proteomes" id="UP000838756">
    <property type="component" value="Unassembled WGS sequence"/>
</dbReference>
<dbReference type="EMBL" id="CAKXAJ010025380">
    <property type="protein sequence ID" value="CAH2238704.1"/>
    <property type="molecule type" value="Genomic_DNA"/>
</dbReference>
<reference evidence="2" key="1">
    <citation type="submission" date="2022-03" db="EMBL/GenBank/DDBJ databases">
        <authorList>
            <person name="Lindestad O."/>
        </authorList>
    </citation>
    <scope>NUCLEOTIDE SEQUENCE</scope>
</reference>
<dbReference type="OrthoDB" id="6630852at2759"/>
<accession>A0A8S4RNK9</accession>
<organism evidence="2 3">
    <name type="scientific">Pararge aegeria aegeria</name>
    <dbReference type="NCBI Taxonomy" id="348720"/>
    <lineage>
        <taxon>Eukaryota</taxon>
        <taxon>Metazoa</taxon>
        <taxon>Ecdysozoa</taxon>
        <taxon>Arthropoda</taxon>
        <taxon>Hexapoda</taxon>
        <taxon>Insecta</taxon>
        <taxon>Pterygota</taxon>
        <taxon>Neoptera</taxon>
        <taxon>Endopterygota</taxon>
        <taxon>Lepidoptera</taxon>
        <taxon>Glossata</taxon>
        <taxon>Ditrysia</taxon>
        <taxon>Papilionoidea</taxon>
        <taxon>Nymphalidae</taxon>
        <taxon>Satyrinae</taxon>
        <taxon>Satyrini</taxon>
        <taxon>Parargina</taxon>
        <taxon>Pararge</taxon>
    </lineage>
</organism>
<keyword evidence="3" id="KW-1185">Reference proteome</keyword>
<name>A0A8S4RNK9_9NEOP</name>
<evidence type="ECO:0000313" key="3">
    <source>
        <dbReference type="Proteomes" id="UP000838756"/>
    </source>
</evidence>
<evidence type="ECO:0000313" key="2">
    <source>
        <dbReference type="EMBL" id="CAH2238704.1"/>
    </source>
</evidence>
<protein>
    <submittedName>
        <fullName evidence="2">Jg13387 protein</fullName>
    </submittedName>
</protein>
<gene>
    <name evidence="2" type="primary">jg13387</name>
    <name evidence="2" type="ORF">PAEG_LOCUS15752</name>
</gene>
<dbReference type="AlphaFoldDB" id="A0A8S4RNK9"/>
<proteinExistence type="predicted"/>
<keyword evidence="1" id="KW-0732">Signal</keyword>
<evidence type="ECO:0000256" key="1">
    <source>
        <dbReference type="SAM" id="SignalP"/>
    </source>
</evidence>